<sequence>MSDYYRKDGLTPPAPDARRQLAGTGRDHIKHPIFIYYSLPLAARAPDSASAPVRLPTARPTNTTTTVTCPVLLCATRRVSALCSNAMCKHDCRGNSGCEFTLYKLHLLLFLLPPPLLLLPPLTLPLLRPPPPRFPHAAARKPLFSVLDDMLCSRDFPHGDNHHSALSPTLSTSPSSCVYVGTQYGVV</sequence>
<name>A0A8H7CZ30_9AGAR</name>
<evidence type="ECO:0000313" key="3">
    <source>
        <dbReference type="Proteomes" id="UP000623467"/>
    </source>
</evidence>
<keyword evidence="3" id="KW-1185">Reference proteome</keyword>
<dbReference type="AlphaFoldDB" id="A0A8H7CZ30"/>
<organism evidence="2 3">
    <name type="scientific">Mycena sanguinolenta</name>
    <dbReference type="NCBI Taxonomy" id="230812"/>
    <lineage>
        <taxon>Eukaryota</taxon>
        <taxon>Fungi</taxon>
        <taxon>Dikarya</taxon>
        <taxon>Basidiomycota</taxon>
        <taxon>Agaricomycotina</taxon>
        <taxon>Agaricomycetes</taxon>
        <taxon>Agaricomycetidae</taxon>
        <taxon>Agaricales</taxon>
        <taxon>Marasmiineae</taxon>
        <taxon>Mycenaceae</taxon>
        <taxon>Mycena</taxon>
    </lineage>
</organism>
<accession>A0A8H7CZ30</accession>
<evidence type="ECO:0000313" key="2">
    <source>
        <dbReference type="EMBL" id="KAF7353457.1"/>
    </source>
</evidence>
<dbReference type="Proteomes" id="UP000623467">
    <property type="component" value="Unassembled WGS sequence"/>
</dbReference>
<gene>
    <name evidence="2" type="ORF">MSAN_01535000</name>
</gene>
<dbReference type="EMBL" id="JACAZH010000012">
    <property type="protein sequence ID" value="KAF7353457.1"/>
    <property type="molecule type" value="Genomic_DNA"/>
</dbReference>
<comment type="caution">
    <text evidence="2">The sequence shown here is derived from an EMBL/GenBank/DDBJ whole genome shotgun (WGS) entry which is preliminary data.</text>
</comment>
<feature type="region of interest" description="Disordered" evidence="1">
    <location>
        <begin position="1"/>
        <end position="20"/>
    </location>
</feature>
<reference evidence="2" key="1">
    <citation type="submission" date="2020-05" db="EMBL/GenBank/DDBJ databases">
        <title>Mycena genomes resolve the evolution of fungal bioluminescence.</title>
        <authorList>
            <person name="Tsai I.J."/>
        </authorList>
    </citation>
    <scope>NUCLEOTIDE SEQUENCE</scope>
    <source>
        <strain evidence="2">160909Yilan</strain>
    </source>
</reference>
<protein>
    <submittedName>
        <fullName evidence="2">Uncharacterized protein</fullName>
    </submittedName>
</protein>
<evidence type="ECO:0000256" key="1">
    <source>
        <dbReference type="SAM" id="MobiDB-lite"/>
    </source>
</evidence>
<proteinExistence type="predicted"/>